<dbReference type="AlphaFoldDB" id="A0A0E9T1Q0"/>
<accession>A0A0E9T1Q0</accession>
<name>A0A0E9T1Q0_ANGAN</name>
<evidence type="ECO:0000313" key="1">
    <source>
        <dbReference type="EMBL" id="JAH47442.1"/>
    </source>
</evidence>
<protein>
    <submittedName>
        <fullName evidence="1">Uncharacterized protein</fullName>
    </submittedName>
</protein>
<reference evidence="1" key="2">
    <citation type="journal article" date="2015" name="Fish Shellfish Immunol.">
        <title>Early steps in the European eel (Anguilla anguilla)-Vibrio vulnificus interaction in the gills: Role of the RtxA13 toxin.</title>
        <authorList>
            <person name="Callol A."/>
            <person name="Pajuelo D."/>
            <person name="Ebbesson L."/>
            <person name="Teles M."/>
            <person name="MacKenzie S."/>
            <person name="Amaro C."/>
        </authorList>
    </citation>
    <scope>NUCLEOTIDE SEQUENCE</scope>
</reference>
<proteinExistence type="predicted"/>
<organism evidence="1">
    <name type="scientific">Anguilla anguilla</name>
    <name type="common">European freshwater eel</name>
    <name type="synonym">Muraena anguilla</name>
    <dbReference type="NCBI Taxonomy" id="7936"/>
    <lineage>
        <taxon>Eukaryota</taxon>
        <taxon>Metazoa</taxon>
        <taxon>Chordata</taxon>
        <taxon>Craniata</taxon>
        <taxon>Vertebrata</taxon>
        <taxon>Euteleostomi</taxon>
        <taxon>Actinopterygii</taxon>
        <taxon>Neopterygii</taxon>
        <taxon>Teleostei</taxon>
        <taxon>Anguilliformes</taxon>
        <taxon>Anguillidae</taxon>
        <taxon>Anguilla</taxon>
    </lineage>
</organism>
<sequence length="37" mass="4739">MDEKQNTSRLELSWRFSFRQNMDEMEAITRNYWHFIK</sequence>
<dbReference type="EMBL" id="GBXM01061135">
    <property type="protein sequence ID" value="JAH47442.1"/>
    <property type="molecule type" value="Transcribed_RNA"/>
</dbReference>
<reference evidence="1" key="1">
    <citation type="submission" date="2014-11" db="EMBL/GenBank/DDBJ databases">
        <authorList>
            <person name="Amaro Gonzalez C."/>
        </authorList>
    </citation>
    <scope>NUCLEOTIDE SEQUENCE</scope>
</reference>